<feature type="region of interest" description="Disordered" evidence="14">
    <location>
        <begin position="30"/>
        <end position="63"/>
    </location>
</feature>
<dbReference type="SUPFAM" id="SSF50022">
    <property type="entry name" value="ISP domain"/>
    <property type="match status" value="1"/>
</dbReference>
<dbReference type="Pfam" id="PF00355">
    <property type="entry name" value="Rieske"/>
    <property type="match status" value="1"/>
</dbReference>
<dbReference type="InterPro" id="IPR013626">
    <property type="entry name" value="PaO"/>
</dbReference>
<dbReference type="SUPFAM" id="SSF55961">
    <property type="entry name" value="Bet v1-like"/>
    <property type="match status" value="1"/>
</dbReference>
<reference evidence="18" key="1">
    <citation type="journal article" date="2016" name="Nat. Commun.">
        <title>The Gonium pectorale genome demonstrates co-option of cell cycle regulation during the evolution of multicellularity.</title>
        <authorList>
            <person name="Hanschen E.R."/>
            <person name="Marriage T.N."/>
            <person name="Ferris P.J."/>
            <person name="Hamaji T."/>
            <person name="Toyoda A."/>
            <person name="Fujiyama A."/>
            <person name="Neme R."/>
            <person name="Noguchi H."/>
            <person name="Minakuchi Y."/>
            <person name="Suzuki M."/>
            <person name="Kawai-Toyooka H."/>
            <person name="Smith D.R."/>
            <person name="Sparks H."/>
            <person name="Anderson J."/>
            <person name="Bakaric R."/>
            <person name="Luria V."/>
            <person name="Karger A."/>
            <person name="Kirschner M.W."/>
            <person name="Durand P.M."/>
            <person name="Michod R.E."/>
            <person name="Nozaki H."/>
            <person name="Olson B.J."/>
        </authorList>
    </citation>
    <scope>NUCLEOTIDE SEQUENCE [LARGE SCALE GENOMIC DNA]</scope>
    <source>
        <strain evidence="18">NIES-2863</strain>
    </source>
</reference>
<keyword evidence="12" id="KW-0411">Iron-sulfur</keyword>
<dbReference type="OrthoDB" id="426882at2759"/>
<dbReference type="InterPro" id="IPR036922">
    <property type="entry name" value="Rieske_2Fe-2S_sf"/>
</dbReference>
<evidence type="ECO:0000256" key="15">
    <source>
        <dbReference type="SAM" id="Phobius"/>
    </source>
</evidence>
<evidence type="ECO:0000256" key="8">
    <source>
        <dbReference type="ARBA" id="ARBA00022946"/>
    </source>
</evidence>
<dbReference type="Gene3D" id="2.102.10.10">
    <property type="entry name" value="Rieske [2Fe-2S] iron-sulphur domain"/>
    <property type="match status" value="1"/>
</dbReference>
<evidence type="ECO:0000256" key="14">
    <source>
        <dbReference type="SAM" id="MobiDB-lite"/>
    </source>
</evidence>
<evidence type="ECO:0000256" key="11">
    <source>
        <dbReference type="ARBA" id="ARBA00023004"/>
    </source>
</evidence>
<evidence type="ECO:0000256" key="7">
    <source>
        <dbReference type="ARBA" id="ARBA00022723"/>
    </source>
</evidence>
<dbReference type="InterPro" id="IPR017941">
    <property type="entry name" value="Rieske_2Fe-2S"/>
</dbReference>
<feature type="domain" description="Rieske" evidence="16">
    <location>
        <begin position="72"/>
        <end position="184"/>
    </location>
</feature>
<dbReference type="PANTHER" id="PTHR21266">
    <property type="entry name" value="IRON-SULFUR DOMAIN CONTAINING PROTEIN"/>
    <property type="match status" value="1"/>
</dbReference>
<evidence type="ECO:0000256" key="6">
    <source>
        <dbReference type="ARBA" id="ARBA00022714"/>
    </source>
</evidence>
<proteinExistence type="predicted"/>
<keyword evidence="8" id="KW-0809">Transit peptide</keyword>
<evidence type="ECO:0000313" key="18">
    <source>
        <dbReference type="Proteomes" id="UP000075714"/>
    </source>
</evidence>
<dbReference type="GO" id="GO:0046872">
    <property type="term" value="F:metal ion binding"/>
    <property type="evidence" value="ECO:0007669"/>
    <property type="project" value="UniProtKB-KW"/>
</dbReference>
<evidence type="ECO:0000259" key="16">
    <source>
        <dbReference type="PROSITE" id="PS51296"/>
    </source>
</evidence>
<evidence type="ECO:0000256" key="1">
    <source>
        <dbReference type="ARBA" id="ARBA00004229"/>
    </source>
</evidence>
<keyword evidence="3" id="KW-0150">Chloroplast</keyword>
<evidence type="ECO:0000256" key="3">
    <source>
        <dbReference type="ARBA" id="ARBA00022528"/>
    </source>
</evidence>
<keyword evidence="10" id="KW-0560">Oxidoreductase</keyword>
<sequence>MFNQDPWQKTASKHTTSCVRFRGLGVEGVGVSAGNQQQDDAKSPAPPSAAGGPQAAASPQRPGETFPWFEHWYPVAVLADLDPRKPHAAHLLGIPLALWRDKSDTWHAVEDKCPHRLAPLSEGRVESDGTLQCAYHGWQFDGRGACTHIPQLRGDDKAQQVACASRRACVRAFPVQEVHGLLWVLPDSSEEAWSKAAEKPMPVNAIRDLVDPKDPSSRFKQQSQWFARDLPIRYDTLCENLLDPSHIPFAHHGVMGKRTKEQGSSTAVRAMGLGGFESHVSLTGGEGRVTFEAPCLSKYELQRLPFVPALFAVPTKPGWSRFFYTTLLNTKVEHKIPALVIAIFSFISGIGWFEHNNSRNRVLDGDTYILHVQERLLRAQGDDWRRGYYMPAPADSSVVAMRRWLDEFGGAVPTCEPGAPLPPAMSKREVLDRYSQHTAHCSHCQKALRNIDLATALAAAGAALAAVWLVARAVVGLPLLAPASGWGALAAVACAGVLAALRSLRHQFFYVDYVHAEKH</sequence>
<dbReference type="STRING" id="33097.A0A150GQ72"/>
<dbReference type="PROSITE" id="PS51296">
    <property type="entry name" value="RIESKE"/>
    <property type="match status" value="1"/>
</dbReference>
<dbReference type="Proteomes" id="UP000075714">
    <property type="component" value="Unassembled WGS sequence"/>
</dbReference>
<dbReference type="GO" id="GO:0010277">
    <property type="term" value="F:chlorophyllide a oxygenase activity"/>
    <property type="evidence" value="ECO:0007669"/>
    <property type="project" value="InterPro"/>
</dbReference>
<feature type="transmembrane region" description="Helical" evidence="15">
    <location>
        <begin position="483"/>
        <end position="501"/>
    </location>
</feature>
<evidence type="ECO:0000256" key="2">
    <source>
        <dbReference type="ARBA" id="ARBA00004370"/>
    </source>
</evidence>
<keyword evidence="18" id="KW-1185">Reference proteome</keyword>
<dbReference type="EMBL" id="LSYV01000012">
    <property type="protein sequence ID" value="KXZ51965.1"/>
    <property type="molecule type" value="Genomic_DNA"/>
</dbReference>
<organism evidence="17 18">
    <name type="scientific">Gonium pectorale</name>
    <name type="common">Green alga</name>
    <dbReference type="NCBI Taxonomy" id="33097"/>
    <lineage>
        <taxon>Eukaryota</taxon>
        <taxon>Viridiplantae</taxon>
        <taxon>Chlorophyta</taxon>
        <taxon>core chlorophytes</taxon>
        <taxon>Chlorophyceae</taxon>
        <taxon>CS clade</taxon>
        <taxon>Chlamydomonadales</taxon>
        <taxon>Volvocaceae</taxon>
        <taxon>Gonium</taxon>
    </lineage>
</organism>
<dbReference type="Gene3D" id="3.90.380.10">
    <property type="entry name" value="Naphthalene 1,2-dioxygenase Alpha Subunit, Chain A, domain 1"/>
    <property type="match status" value="1"/>
</dbReference>
<keyword evidence="4" id="KW-0934">Plastid</keyword>
<gene>
    <name evidence="17" type="ORF">GPECTOR_11g88</name>
</gene>
<evidence type="ECO:0000256" key="9">
    <source>
        <dbReference type="ARBA" id="ARBA00022989"/>
    </source>
</evidence>
<dbReference type="GO" id="GO:0009507">
    <property type="term" value="C:chloroplast"/>
    <property type="evidence" value="ECO:0007669"/>
    <property type="project" value="UniProtKB-SubCell"/>
</dbReference>
<comment type="caution">
    <text evidence="17">The sequence shown here is derived from an EMBL/GenBank/DDBJ whole genome shotgun (WGS) entry which is preliminary data.</text>
</comment>
<comment type="subcellular location">
    <subcellularLocation>
        <location evidence="2">Membrane</location>
    </subcellularLocation>
    <subcellularLocation>
        <location evidence="1">Plastid</location>
        <location evidence="1">Chloroplast</location>
    </subcellularLocation>
</comment>
<dbReference type="GO" id="GO:0016020">
    <property type="term" value="C:membrane"/>
    <property type="evidence" value="ECO:0007669"/>
    <property type="project" value="UniProtKB-SubCell"/>
</dbReference>
<protein>
    <recommendedName>
        <fullName evidence="16">Rieske domain-containing protein</fullName>
    </recommendedName>
</protein>
<accession>A0A150GQ72</accession>
<keyword evidence="5 15" id="KW-0812">Transmembrane</keyword>
<dbReference type="InterPro" id="IPR050584">
    <property type="entry name" value="Cholesterol_7-desaturase"/>
</dbReference>
<keyword evidence="7" id="KW-0479">Metal-binding</keyword>
<feature type="compositionally biased region" description="Low complexity" evidence="14">
    <location>
        <begin position="48"/>
        <end position="63"/>
    </location>
</feature>
<evidence type="ECO:0000256" key="5">
    <source>
        <dbReference type="ARBA" id="ARBA00022692"/>
    </source>
</evidence>
<keyword evidence="11" id="KW-0408">Iron</keyword>
<keyword evidence="9 15" id="KW-1133">Transmembrane helix</keyword>
<evidence type="ECO:0000313" key="17">
    <source>
        <dbReference type="EMBL" id="KXZ51965.1"/>
    </source>
</evidence>
<evidence type="ECO:0000256" key="13">
    <source>
        <dbReference type="ARBA" id="ARBA00023136"/>
    </source>
</evidence>
<evidence type="ECO:0000256" key="4">
    <source>
        <dbReference type="ARBA" id="ARBA00022640"/>
    </source>
</evidence>
<name>A0A150GQ72_GONPE</name>
<dbReference type="AlphaFoldDB" id="A0A150GQ72"/>
<dbReference type="GO" id="GO:0051537">
    <property type="term" value="F:2 iron, 2 sulfur cluster binding"/>
    <property type="evidence" value="ECO:0007669"/>
    <property type="project" value="UniProtKB-KW"/>
</dbReference>
<evidence type="ECO:0000256" key="12">
    <source>
        <dbReference type="ARBA" id="ARBA00023014"/>
    </source>
</evidence>
<evidence type="ECO:0000256" key="10">
    <source>
        <dbReference type="ARBA" id="ARBA00023002"/>
    </source>
</evidence>
<feature type="transmembrane region" description="Helical" evidence="15">
    <location>
        <begin position="453"/>
        <end position="471"/>
    </location>
</feature>
<keyword evidence="6" id="KW-0001">2Fe-2S</keyword>
<dbReference type="PANTHER" id="PTHR21266:SF32">
    <property type="entry name" value="CHOLESTEROL 7-DESATURASE NVD"/>
    <property type="match status" value="1"/>
</dbReference>
<feature type="transmembrane region" description="Helical" evidence="15">
    <location>
        <begin position="336"/>
        <end position="353"/>
    </location>
</feature>
<keyword evidence="13 15" id="KW-0472">Membrane</keyword>
<dbReference type="Pfam" id="PF08417">
    <property type="entry name" value="PaO"/>
    <property type="match status" value="1"/>
</dbReference>